<name>A0A175Y684_9SPHN</name>
<dbReference type="InterPro" id="IPR013762">
    <property type="entry name" value="Integrase-like_cat_sf"/>
</dbReference>
<dbReference type="GO" id="GO:0015074">
    <property type="term" value="P:DNA integration"/>
    <property type="evidence" value="ECO:0007669"/>
    <property type="project" value="InterPro"/>
</dbReference>
<accession>A0A175Y684</accession>
<reference evidence="2" key="1">
    <citation type="submission" date="2016-03" db="EMBL/GenBank/DDBJ databases">
        <title>Sphingomonas melonis TY, whole genome shotgun sequencing.</title>
        <authorList>
            <person name="Wang H."/>
            <person name="Zhu P."/>
        </authorList>
    </citation>
    <scope>NUCLEOTIDE SEQUENCE [LARGE SCALE GENOMIC DNA]</scope>
    <source>
        <strain evidence="2">TY</strain>
    </source>
</reference>
<dbReference type="SUPFAM" id="SSF56349">
    <property type="entry name" value="DNA breaking-rejoining enzymes"/>
    <property type="match status" value="1"/>
</dbReference>
<dbReference type="GO" id="GO:0003677">
    <property type="term" value="F:DNA binding"/>
    <property type="evidence" value="ECO:0007669"/>
    <property type="project" value="InterPro"/>
</dbReference>
<dbReference type="InterPro" id="IPR011010">
    <property type="entry name" value="DNA_brk_join_enz"/>
</dbReference>
<protein>
    <submittedName>
        <fullName evidence="2">Integrase</fullName>
    </submittedName>
</protein>
<dbReference type="PROSITE" id="PS51898">
    <property type="entry name" value="TYR_RECOMBINASE"/>
    <property type="match status" value="1"/>
</dbReference>
<dbReference type="Gene3D" id="1.10.443.10">
    <property type="entry name" value="Intergrase catalytic core"/>
    <property type="match status" value="1"/>
</dbReference>
<feature type="compositionally biased region" description="Basic residues" evidence="1">
    <location>
        <begin position="145"/>
        <end position="160"/>
    </location>
</feature>
<comment type="caution">
    <text evidence="2">The sequence shown here is derived from an EMBL/GenBank/DDBJ whole genome shotgun (WGS) entry which is preliminary data.</text>
</comment>
<dbReference type="GeneID" id="93796416"/>
<evidence type="ECO:0000313" key="2">
    <source>
        <dbReference type="EMBL" id="KZB96058.1"/>
    </source>
</evidence>
<dbReference type="STRING" id="621456.BJP26_06535"/>
<dbReference type="Pfam" id="PF00589">
    <property type="entry name" value="Phage_integrase"/>
    <property type="match status" value="1"/>
</dbReference>
<keyword evidence="3" id="KW-1185">Reference proteome</keyword>
<proteinExistence type="predicted"/>
<dbReference type="EMBL" id="LQCK02000006">
    <property type="protein sequence ID" value="KZB96058.1"/>
    <property type="molecule type" value="Genomic_DNA"/>
</dbReference>
<gene>
    <name evidence="2" type="ORF">AVM11_14570</name>
</gene>
<dbReference type="OrthoDB" id="7465727at2"/>
<feature type="region of interest" description="Disordered" evidence="1">
    <location>
        <begin position="145"/>
        <end position="168"/>
    </location>
</feature>
<evidence type="ECO:0000313" key="3">
    <source>
        <dbReference type="Proteomes" id="UP000078460"/>
    </source>
</evidence>
<dbReference type="RefSeq" id="WP_017977783.1">
    <property type="nucleotide sequence ID" value="NZ_CP017578.1"/>
</dbReference>
<dbReference type="InterPro" id="IPR002104">
    <property type="entry name" value="Integrase_catalytic"/>
</dbReference>
<evidence type="ECO:0000256" key="1">
    <source>
        <dbReference type="SAM" id="MobiDB-lite"/>
    </source>
</evidence>
<dbReference type="GO" id="GO:0006310">
    <property type="term" value="P:DNA recombination"/>
    <property type="evidence" value="ECO:0007669"/>
    <property type="project" value="InterPro"/>
</dbReference>
<dbReference type="Proteomes" id="UP000078460">
    <property type="component" value="Unassembled WGS sequence"/>
</dbReference>
<sequence length="386" mass="42800">MAINLSRVKEHDALRAQREPFWQRIQPGCFLSYRPSARDGAGTWIARAYDEGQRRYQLKALGDFGTLPGRDRFADANKAAEAFAILVESGGQPAGRIDTVENACRRYRETHPDVVGRVTCGIFSDPIASVKLTKRRRSHLQAWRQRPRQKPALVTRRKKGPQVTRPRAPSSINHELAILRAAVNKVPAPGTPGTDAAWQEALRAIRNADRQHTLYLDRDQRRLPLQKIDPEPKPFVRTLRLLPLRPGAVAHLTVADFDARTSELSIGHDKGGKPRRILIPSKAAELLGARAEGRAPPAPLLARANDKPWAKETWKRPIADAVAAAKLPVGTTAYTLRHSIITDLVDARSPLLSVAQISGTNAEMIERHYGHLSRTETGETLSKLAL</sequence>
<organism evidence="2 3">
    <name type="scientific">Sphingomonas melonis TY</name>
    <dbReference type="NCBI Taxonomy" id="621456"/>
    <lineage>
        <taxon>Bacteria</taxon>
        <taxon>Pseudomonadati</taxon>
        <taxon>Pseudomonadota</taxon>
        <taxon>Alphaproteobacteria</taxon>
        <taxon>Sphingomonadales</taxon>
        <taxon>Sphingomonadaceae</taxon>
        <taxon>Sphingomonas</taxon>
    </lineage>
</organism>
<dbReference type="KEGG" id="smy:BJP26_06535"/>
<dbReference type="AlphaFoldDB" id="A0A175Y684"/>